<dbReference type="Gene3D" id="2.60.120.330">
    <property type="entry name" value="B-lactam Antibiotic, Isopenicillin N Synthase, Chain"/>
    <property type="match status" value="1"/>
</dbReference>
<proteinExistence type="predicted"/>
<protein>
    <submittedName>
        <fullName evidence="2">Aspartyl beta-hydroxylase</fullName>
    </submittedName>
</protein>
<dbReference type="OrthoDB" id="1441538at2"/>
<dbReference type="InterPro" id="IPR027443">
    <property type="entry name" value="IPNS-like_sf"/>
</dbReference>
<gene>
    <name evidence="2" type="ORF">AWW68_15945</name>
</gene>
<dbReference type="Pfam" id="PF05118">
    <property type="entry name" value="Asp_Arg_Hydrox"/>
    <property type="match status" value="1"/>
</dbReference>
<comment type="caution">
    <text evidence="2">The sequence shown here is derived from an EMBL/GenBank/DDBJ whole genome shotgun (WGS) entry which is preliminary data.</text>
</comment>
<keyword evidence="3" id="KW-1185">Reference proteome</keyword>
<organism evidence="2 3">
    <name type="scientific">Roseivirga spongicola</name>
    <dbReference type="NCBI Taxonomy" id="333140"/>
    <lineage>
        <taxon>Bacteria</taxon>
        <taxon>Pseudomonadati</taxon>
        <taxon>Bacteroidota</taxon>
        <taxon>Cytophagia</taxon>
        <taxon>Cytophagales</taxon>
        <taxon>Roseivirgaceae</taxon>
        <taxon>Roseivirga</taxon>
    </lineage>
</organism>
<reference evidence="2 3" key="1">
    <citation type="submission" date="2016-01" db="EMBL/GenBank/DDBJ databases">
        <title>Genome sequencing of Roseivirga spongicola UST030701-084.</title>
        <authorList>
            <person name="Selvaratnam C."/>
            <person name="Thevarajoo S."/>
            <person name="Goh K.M."/>
            <person name="Ee R."/>
            <person name="Chan K.-G."/>
            <person name="Chong C.S."/>
        </authorList>
    </citation>
    <scope>NUCLEOTIDE SEQUENCE [LARGE SCALE GENOMIC DNA]</scope>
    <source>
        <strain evidence="2 3">UST030701-084</strain>
    </source>
</reference>
<dbReference type="Proteomes" id="UP000075606">
    <property type="component" value="Unassembled WGS sequence"/>
</dbReference>
<dbReference type="AlphaFoldDB" id="A0A150X5Z5"/>
<evidence type="ECO:0000259" key="1">
    <source>
        <dbReference type="Pfam" id="PF05118"/>
    </source>
</evidence>
<feature type="domain" description="Aspartyl/asparaginy/proline hydroxylase" evidence="1">
    <location>
        <begin position="73"/>
        <end position="181"/>
    </location>
</feature>
<evidence type="ECO:0000313" key="3">
    <source>
        <dbReference type="Proteomes" id="UP000075606"/>
    </source>
</evidence>
<accession>A0A150X5Z5</accession>
<dbReference type="EMBL" id="LRPC01000028">
    <property type="protein sequence ID" value="KYG74141.1"/>
    <property type="molecule type" value="Genomic_DNA"/>
</dbReference>
<sequence length="194" mass="22094">MNNTISTADRIQLPFQFDVEKMLAEVRQMNLNNFIYYNVIPLRSPAHMVDPSLPVPPPAEDFADGSWTEWMDTADLKLSPYLNEVVNTFKEHTTVTLVRILRLAAGNVVKEHCDPTLGVEIPKSVIRLTVPILNESGVEFYLNGEPVPMKPGECWYMRLTDPHSVINNSSEDRINLTIDMIPNDWVKSRLLKES</sequence>
<evidence type="ECO:0000313" key="2">
    <source>
        <dbReference type="EMBL" id="KYG74141.1"/>
    </source>
</evidence>
<dbReference type="RefSeq" id="WP_068223673.1">
    <property type="nucleotide sequence ID" value="NZ_LRPC01000028.1"/>
</dbReference>
<dbReference type="SUPFAM" id="SSF51197">
    <property type="entry name" value="Clavaminate synthase-like"/>
    <property type="match status" value="1"/>
</dbReference>
<dbReference type="STRING" id="333140.AWW68_15945"/>
<name>A0A150X5Z5_9BACT</name>
<dbReference type="InterPro" id="IPR007803">
    <property type="entry name" value="Asp/Arg/Pro-Hydrxlase"/>
</dbReference>